<evidence type="ECO:0000313" key="2">
    <source>
        <dbReference type="EMBL" id="PIE92806.1"/>
    </source>
</evidence>
<sequence length="142" mass="16466">MSKIMTNVMTNEFSHKLLLIICSILAVFGWLYCFDLYNRMKLQFTIYHAIVLVVPFIVLLLGYNAIVCYFKKKKFFESVIKSLITIVIVSGVFMAAGLFIEQENVIFKVLFFAILGASILLRFIAYIINKNRVYKEMKPLTK</sequence>
<comment type="caution">
    <text evidence="2">The sequence shown here is derived from an EMBL/GenBank/DDBJ whole genome shotgun (WGS) entry which is preliminary data.</text>
</comment>
<dbReference type="Proteomes" id="UP000228484">
    <property type="component" value="Unassembled WGS sequence"/>
</dbReference>
<organism evidence="2 3">
    <name type="scientific">Bacillus fungorum</name>
    <dbReference type="NCBI Taxonomy" id="2039284"/>
    <lineage>
        <taxon>Bacteria</taxon>
        <taxon>Bacillati</taxon>
        <taxon>Bacillota</taxon>
        <taxon>Bacilli</taxon>
        <taxon>Bacillales</taxon>
        <taxon>Bacillaceae</taxon>
        <taxon>Bacillus</taxon>
    </lineage>
</organism>
<keyword evidence="3" id="KW-1185">Reference proteome</keyword>
<evidence type="ECO:0000256" key="1">
    <source>
        <dbReference type="SAM" id="Phobius"/>
    </source>
</evidence>
<evidence type="ECO:0000313" key="3">
    <source>
        <dbReference type="Proteomes" id="UP000228484"/>
    </source>
</evidence>
<dbReference type="EMBL" id="NWUW01000026">
    <property type="protein sequence ID" value="PIE92806.1"/>
    <property type="molecule type" value="Genomic_DNA"/>
</dbReference>
<accession>A0A2G6Q7K1</accession>
<feature type="transmembrane region" description="Helical" evidence="1">
    <location>
        <begin position="106"/>
        <end position="128"/>
    </location>
</feature>
<dbReference type="RefSeq" id="WP_099686038.1">
    <property type="nucleotide sequence ID" value="NZ_NWUW01000026.1"/>
</dbReference>
<reference evidence="2 3" key="1">
    <citation type="submission" date="2017-09" db="EMBL/GenBank/DDBJ databases">
        <title>Biocontrol bacteria screening and application from spent mushroom substrate.</title>
        <authorList>
            <person name="Sun X."/>
        </authorList>
    </citation>
    <scope>NUCLEOTIDE SEQUENCE [LARGE SCALE GENOMIC DNA]</scope>
    <source>
        <strain evidence="2 3">100374</strain>
    </source>
</reference>
<gene>
    <name evidence="2" type="ORF">CO726_24890</name>
</gene>
<keyword evidence="1" id="KW-0812">Transmembrane</keyword>
<feature type="transmembrane region" description="Helical" evidence="1">
    <location>
        <begin position="49"/>
        <end position="70"/>
    </location>
</feature>
<keyword evidence="1" id="KW-0472">Membrane</keyword>
<keyword evidence="1" id="KW-1133">Transmembrane helix</keyword>
<proteinExistence type="predicted"/>
<protein>
    <submittedName>
        <fullName evidence="2">Uncharacterized protein</fullName>
    </submittedName>
</protein>
<name>A0A2G6Q7K1_9BACI</name>
<dbReference type="AlphaFoldDB" id="A0A2G6Q7K1"/>
<feature type="transmembrane region" description="Helical" evidence="1">
    <location>
        <begin position="82"/>
        <end position="100"/>
    </location>
</feature>